<evidence type="ECO:0000313" key="2">
    <source>
        <dbReference type="Proteomes" id="UP000278288"/>
    </source>
</evidence>
<keyword evidence="2" id="KW-1185">Reference proteome</keyword>
<dbReference type="AlphaFoldDB" id="A0AAD0YPZ1"/>
<organism evidence="1 2">
    <name type="scientific">Chryseobacterium nakagawai</name>
    <dbReference type="NCBI Taxonomy" id="1241982"/>
    <lineage>
        <taxon>Bacteria</taxon>
        <taxon>Pseudomonadati</taxon>
        <taxon>Bacteroidota</taxon>
        <taxon>Flavobacteriia</taxon>
        <taxon>Flavobacteriales</taxon>
        <taxon>Weeksellaceae</taxon>
        <taxon>Chryseobacterium group</taxon>
        <taxon>Chryseobacterium</taxon>
    </lineage>
</organism>
<dbReference type="Proteomes" id="UP000278288">
    <property type="component" value="Chromosome"/>
</dbReference>
<sequence>MADLHDDNFDAKHFQRGEYNVRRINNLYRKLIEEVVKLITLGRIDTSKLFSFSDYPDLNKSANKLFEQFTKNVIAELYTQIDNSWSTAEDKQAKLVSKIAQKLNLSKEQVQEYLNPNKEALNAFKKLKENGVGLSDRVWKLSDQFRNEIELGLDIGIGEGKSAAKLARELRSNLNDPDRLFRRVRDKHGNLVLSKAAKAFNPGQGVYRSSAKNAQRLTRTINNMAYHQANHEKYQQFDFVVGIQIKLSNNPNHCPFCEAMAGNYPKDFVFVGWHPQCRCTTIAILKTWEEMERDNDLIWQGKEPKGSVNEVDEVPDVFVNWLVDNSNKIKKSKSKPYFINNNKKLLEQYV</sequence>
<accession>A0AAD0YPZ1</accession>
<dbReference type="RefSeq" id="WP_123857850.1">
    <property type="nucleotide sequence ID" value="NZ_CP033923.1"/>
</dbReference>
<proteinExistence type="predicted"/>
<evidence type="ECO:0000313" key="1">
    <source>
        <dbReference type="EMBL" id="AZA91156.1"/>
    </source>
</evidence>
<reference evidence="1 2" key="1">
    <citation type="submission" date="2018-11" db="EMBL/GenBank/DDBJ databases">
        <title>Proposal to divide the Flavobacteriaceae and reorganize its genera based on Amino Acid Identity values calculated from whole genome sequences.</title>
        <authorList>
            <person name="Nicholson A.C."/>
            <person name="Gulvik C.A."/>
            <person name="Whitney A.M."/>
            <person name="Humrighouse B.W."/>
            <person name="Bell M."/>
            <person name="Holmes B."/>
            <person name="Steigerwalt A.G."/>
            <person name="Villarma A."/>
            <person name="Sheth M."/>
            <person name="Batra D."/>
            <person name="Pryor J."/>
            <person name="Bernardet J.-F."/>
            <person name="Hugo C."/>
            <person name="Kampfer P."/>
            <person name="Newman J."/>
            <person name="McQuiston J.R."/>
        </authorList>
    </citation>
    <scope>NUCLEOTIDE SEQUENCE [LARGE SCALE GENOMIC DNA]</scope>
    <source>
        <strain evidence="1 2">G0041</strain>
    </source>
</reference>
<name>A0AAD0YPZ1_CHRNA</name>
<dbReference type="EMBL" id="CP033923">
    <property type="protein sequence ID" value="AZA91156.1"/>
    <property type="molecule type" value="Genomic_DNA"/>
</dbReference>
<protein>
    <recommendedName>
        <fullName evidence="3">Phage Mu protein F like protein</fullName>
    </recommendedName>
</protein>
<gene>
    <name evidence="1" type="ORF">EG343_11195</name>
</gene>
<dbReference type="KEGG" id="cnk:EG343_11195"/>
<evidence type="ECO:0008006" key="3">
    <source>
        <dbReference type="Google" id="ProtNLM"/>
    </source>
</evidence>